<keyword evidence="4" id="KW-1185">Reference proteome</keyword>
<dbReference type="EMBL" id="BJHV01000001">
    <property type="protein sequence ID" value="GDY41475.1"/>
    <property type="molecule type" value="Genomic_DNA"/>
</dbReference>
<proteinExistence type="predicted"/>
<reference evidence="3 4" key="1">
    <citation type="journal article" date="2020" name="Int. J. Syst. Evol. Microbiol.">
        <title>Reclassification of Streptomyces castelarensis and Streptomyces sporoclivatus as later heterotypic synonyms of Streptomyces antimycoticus.</title>
        <authorList>
            <person name="Komaki H."/>
            <person name="Tamura T."/>
        </authorList>
    </citation>
    <scope>NUCLEOTIDE SEQUENCE [LARGE SCALE GENOMIC DNA]</scope>
    <source>
        <strain evidence="3 4">NBRC 12839</strain>
    </source>
</reference>
<evidence type="ECO:0000259" key="2">
    <source>
        <dbReference type="Pfam" id="PF01323"/>
    </source>
</evidence>
<evidence type="ECO:0000256" key="1">
    <source>
        <dbReference type="SAM" id="MobiDB-lite"/>
    </source>
</evidence>
<dbReference type="InterPro" id="IPR036249">
    <property type="entry name" value="Thioredoxin-like_sf"/>
</dbReference>
<evidence type="ECO:0000313" key="3">
    <source>
        <dbReference type="EMBL" id="GDY41475.1"/>
    </source>
</evidence>
<organism evidence="3 4">
    <name type="scientific">Streptomyces antimycoticus</name>
    <dbReference type="NCBI Taxonomy" id="68175"/>
    <lineage>
        <taxon>Bacteria</taxon>
        <taxon>Bacillati</taxon>
        <taxon>Actinomycetota</taxon>
        <taxon>Actinomycetes</taxon>
        <taxon>Kitasatosporales</taxon>
        <taxon>Streptomycetaceae</taxon>
        <taxon>Streptomyces</taxon>
        <taxon>Streptomyces violaceusniger group</taxon>
    </lineage>
</organism>
<dbReference type="AlphaFoldDB" id="A0A4D4JXS0"/>
<accession>A0A4D4JXS0</accession>
<protein>
    <submittedName>
        <fullName evidence="3">Protein disulfide-isomerase</fullName>
    </submittedName>
</protein>
<sequence>MKIEFWSDIICPYCGLMDHRLQLALERFEHAPDVEVTHRSFQVHPDLPREGVTQRKLLKMHGIPASDGERLFSSLEAAAGADGLRPYRALDRTLGPTDLAHELLAYATDQGRGAEAWTAMFRAHFGQGRRLWTESDVLGFAAEIGLDRAEAAHALRTRSYRDQVAADQREAERLGARGAPFTVLDGRYALRGAVSTDTLLAAMTTAWESAHPEPRPLPALGDGESEGLCGPDGCAVPPRPGS</sequence>
<evidence type="ECO:0000313" key="4">
    <source>
        <dbReference type="Proteomes" id="UP000299290"/>
    </source>
</evidence>
<feature type="region of interest" description="Disordered" evidence="1">
    <location>
        <begin position="210"/>
        <end position="242"/>
    </location>
</feature>
<dbReference type="Proteomes" id="UP000299290">
    <property type="component" value="Unassembled WGS sequence"/>
</dbReference>
<dbReference type="PANTHER" id="PTHR13887:SF41">
    <property type="entry name" value="THIOREDOXIN SUPERFAMILY PROTEIN"/>
    <property type="match status" value="1"/>
</dbReference>
<dbReference type="SUPFAM" id="SSF52833">
    <property type="entry name" value="Thioredoxin-like"/>
    <property type="match status" value="1"/>
</dbReference>
<dbReference type="CDD" id="cd03024">
    <property type="entry name" value="DsbA_FrnE"/>
    <property type="match status" value="1"/>
</dbReference>
<keyword evidence="3" id="KW-0413">Isomerase</keyword>
<dbReference type="GO" id="GO:0016853">
    <property type="term" value="F:isomerase activity"/>
    <property type="evidence" value="ECO:0007669"/>
    <property type="project" value="UniProtKB-KW"/>
</dbReference>
<dbReference type="InterPro" id="IPR001853">
    <property type="entry name" value="DSBA-like_thioredoxin_dom"/>
</dbReference>
<gene>
    <name evidence="3" type="ORF">SANT12839_023570</name>
</gene>
<dbReference type="GO" id="GO:0016491">
    <property type="term" value="F:oxidoreductase activity"/>
    <property type="evidence" value="ECO:0007669"/>
    <property type="project" value="InterPro"/>
</dbReference>
<feature type="domain" description="DSBA-like thioredoxin" evidence="2">
    <location>
        <begin position="3"/>
        <end position="202"/>
    </location>
</feature>
<dbReference type="PANTHER" id="PTHR13887">
    <property type="entry name" value="GLUTATHIONE S-TRANSFERASE KAPPA"/>
    <property type="match status" value="1"/>
</dbReference>
<dbReference type="RefSeq" id="WP_137965021.1">
    <property type="nucleotide sequence ID" value="NZ_BJHV01000001.1"/>
</dbReference>
<name>A0A4D4JXS0_9ACTN</name>
<dbReference type="Gene3D" id="3.40.30.10">
    <property type="entry name" value="Glutaredoxin"/>
    <property type="match status" value="1"/>
</dbReference>
<comment type="caution">
    <text evidence="3">The sequence shown here is derived from an EMBL/GenBank/DDBJ whole genome shotgun (WGS) entry which is preliminary data.</text>
</comment>
<dbReference type="Pfam" id="PF01323">
    <property type="entry name" value="DSBA"/>
    <property type="match status" value="1"/>
</dbReference>